<reference evidence="3 4" key="1">
    <citation type="journal article" date="2016" name="Int. J. Syst. Evol. Microbiol.">
        <title>Nocardioides albidus sp. nov., an actinobacterium isolated from garden soil.</title>
        <authorList>
            <person name="Singh H."/>
            <person name="Du J."/>
            <person name="Trinh H."/>
            <person name="Won K."/>
            <person name="Yang J.E."/>
            <person name="Yin C."/>
            <person name="Kook M."/>
            <person name="Yi T.H."/>
        </authorList>
    </citation>
    <scope>NUCLEOTIDE SEQUENCE [LARGE SCALE GENOMIC DNA]</scope>
    <source>
        <strain evidence="3 4">CCTCC AB 2015297</strain>
    </source>
</reference>
<dbReference type="Gene3D" id="1.20.120.450">
    <property type="entry name" value="dinb family like domain"/>
    <property type="match status" value="1"/>
</dbReference>
<evidence type="ECO:0000259" key="2">
    <source>
        <dbReference type="Pfam" id="PF11716"/>
    </source>
</evidence>
<comment type="caution">
    <text evidence="3">The sequence shown here is derived from an EMBL/GenBank/DDBJ whole genome shotgun (WGS) entry which is preliminary data.</text>
</comment>
<dbReference type="RefSeq" id="WP_139623248.1">
    <property type="nucleotide sequence ID" value="NZ_VDMP01000024.1"/>
</dbReference>
<evidence type="ECO:0000313" key="4">
    <source>
        <dbReference type="Proteomes" id="UP000313231"/>
    </source>
</evidence>
<dbReference type="InterPro" id="IPR024344">
    <property type="entry name" value="MDMPI_metal-binding"/>
</dbReference>
<dbReference type="GO" id="GO:0016853">
    <property type="term" value="F:isomerase activity"/>
    <property type="evidence" value="ECO:0007669"/>
    <property type="project" value="UniProtKB-KW"/>
</dbReference>
<dbReference type="Pfam" id="PF11716">
    <property type="entry name" value="MDMPI_N"/>
    <property type="match status" value="1"/>
</dbReference>
<dbReference type="InterPro" id="IPR034660">
    <property type="entry name" value="DinB/YfiT-like"/>
</dbReference>
<dbReference type="PANTHER" id="PTHR40758">
    <property type="entry name" value="CONSERVED PROTEIN"/>
    <property type="match status" value="1"/>
</dbReference>
<proteinExistence type="predicted"/>
<feature type="domain" description="Mycothiol-dependent maleylpyruvate isomerase metal-binding" evidence="2">
    <location>
        <begin position="11"/>
        <end position="135"/>
    </location>
</feature>
<keyword evidence="3" id="KW-0413">Isomerase</keyword>
<dbReference type="InterPro" id="IPR017517">
    <property type="entry name" value="Maleyloyr_isom"/>
</dbReference>
<accession>A0A5C4VX31</accession>
<organism evidence="3 4">
    <name type="scientific">Nocardioides albidus</name>
    <dbReference type="NCBI Taxonomy" id="1517589"/>
    <lineage>
        <taxon>Bacteria</taxon>
        <taxon>Bacillati</taxon>
        <taxon>Actinomycetota</taxon>
        <taxon>Actinomycetes</taxon>
        <taxon>Propionibacteriales</taxon>
        <taxon>Nocardioidaceae</taxon>
        <taxon>Nocardioides</taxon>
    </lineage>
</organism>
<protein>
    <submittedName>
        <fullName evidence="3">Maleylpyruvate isomerase family mycothiol-dependent enzyme</fullName>
    </submittedName>
</protein>
<keyword evidence="3" id="KW-0670">Pyruvate</keyword>
<dbReference type="AlphaFoldDB" id="A0A5C4VX31"/>
<dbReference type="PANTHER" id="PTHR40758:SF1">
    <property type="entry name" value="CONSERVED PROTEIN"/>
    <property type="match status" value="1"/>
</dbReference>
<evidence type="ECO:0000313" key="3">
    <source>
        <dbReference type="EMBL" id="TNM39759.1"/>
    </source>
</evidence>
<feature type="domain" description="MDMPI C-terminal" evidence="1">
    <location>
        <begin position="149"/>
        <end position="254"/>
    </location>
</feature>
<dbReference type="GO" id="GO:0046872">
    <property type="term" value="F:metal ion binding"/>
    <property type="evidence" value="ECO:0007669"/>
    <property type="project" value="InterPro"/>
</dbReference>
<dbReference type="Pfam" id="PF07398">
    <property type="entry name" value="MDMPI_C"/>
    <property type="match status" value="1"/>
</dbReference>
<dbReference type="OrthoDB" id="3671213at2"/>
<sequence length="267" mass="29551">MTRLEHSTYLDHLRAESARFLAVLEGCDPEARVPSCPDWDAADLLWHLGEVQHFWEHVVRTRPEPPESYEEPERPSSFDGLVAFFRATHETFIGQFEKADPTDPAWFWSGNPAHQNIAHLARRQAHEALIHRRDAELAAGQVTDLPAALAADGVDEILDVMYGGLPPWGRFEPREQYAEFRATDTGSSVWVQLGTFSGTTPEGVERSGEPDQHVVADPGVPADLVVTGTASDLDAWLWHRAGDERISITGDDAVRTQVAAVLGQSID</sequence>
<dbReference type="GO" id="GO:0005886">
    <property type="term" value="C:plasma membrane"/>
    <property type="evidence" value="ECO:0007669"/>
    <property type="project" value="TreeGrafter"/>
</dbReference>
<dbReference type="NCBIfam" id="TIGR03083">
    <property type="entry name" value="maleylpyruvate isomerase family mycothiol-dependent enzyme"/>
    <property type="match status" value="1"/>
</dbReference>
<evidence type="ECO:0000259" key="1">
    <source>
        <dbReference type="Pfam" id="PF07398"/>
    </source>
</evidence>
<dbReference type="SUPFAM" id="SSF109854">
    <property type="entry name" value="DinB/YfiT-like putative metalloenzymes"/>
    <property type="match status" value="1"/>
</dbReference>
<keyword evidence="4" id="KW-1185">Reference proteome</keyword>
<dbReference type="Proteomes" id="UP000313231">
    <property type="component" value="Unassembled WGS sequence"/>
</dbReference>
<dbReference type="EMBL" id="VDMP01000024">
    <property type="protein sequence ID" value="TNM39759.1"/>
    <property type="molecule type" value="Genomic_DNA"/>
</dbReference>
<gene>
    <name evidence="3" type="ORF">FHP29_12925</name>
</gene>
<dbReference type="InterPro" id="IPR010872">
    <property type="entry name" value="MDMPI_C-term_domain"/>
</dbReference>
<name>A0A5C4VX31_9ACTN</name>